<evidence type="ECO:0000313" key="6">
    <source>
        <dbReference type="EMBL" id="KAB1140894.1"/>
    </source>
</evidence>
<dbReference type="GO" id="GO:0016020">
    <property type="term" value="C:membrane"/>
    <property type="evidence" value="ECO:0007669"/>
    <property type="project" value="UniProtKB-SubCell"/>
</dbReference>
<reference evidence="6 7" key="1">
    <citation type="submission" date="2019-09" db="EMBL/GenBank/DDBJ databases">
        <title>Screening of Novel Bioactive Compounds from Soil-Associated.</title>
        <authorList>
            <person name="Zhao S."/>
        </authorList>
    </citation>
    <scope>NUCLEOTIDE SEQUENCE [LARGE SCALE GENOMIC DNA]</scope>
    <source>
        <strain evidence="6 7">HIT-DPA4</strain>
    </source>
</reference>
<feature type="transmembrane region" description="Helical" evidence="5">
    <location>
        <begin position="20"/>
        <end position="40"/>
    </location>
</feature>
<keyword evidence="4 5" id="KW-0472">Membrane</keyword>
<accession>A0A6H9UQU9</accession>
<dbReference type="Pfam" id="PF01040">
    <property type="entry name" value="UbiA"/>
    <property type="match status" value="1"/>
</dbReference>
<evidence type="ECO:0000256" key="1">
    <source>
        <dbReference type="ARBA" id="ARBA00004141"/>
    </source>
</evidence>
<dbReference type="InterPro" id="IPR000537">
    <property type="entry name" value="UbiA_prenyltransferase"/>
</dbReference>
<dbReference type="Gene3D" id="1.10.357.140">
    <property type="entry name" value="UbiA prenyltransferase"/>
    <property type="match status" value="1"/>
</dbReference>
<dbReference type="RefSeq" id="WP_150956072.1">
    <property type="nucleotide sequence ID" value="NZ_VZRB01000036.1"/>
</dbReference>
<evidence type="ECO:0000256" key="5">
    <source>
        <dbReference type="SAM" id="Phobius"/>
    </source>
</evidence>
<feature type="transmembrane region" description="Helical" evidence="5">
    <location>
        <begin position="95"/>
        <end position="113"/>
    </location>
</feature>
<proteinExistence type="predicted"/>
<dbReference type="InterPro" id="IPR044878">
    <property type="entry name" value="UbiA_sf"/>
</dbReference>
<comment type="caution">
    <text evidence="6">The sequence shown here is derived from an EMBL/GenBank/DDBJ whole genome shotgun (WGS) entry which is preliminary data.</text>
</comment>
<evidence type="ECO:0000256" key="2">
    <source>
        <dbReference type="ARBA" id="ARBA00022692"/>
    </source>
</evidence>
<dbReference type="EMBL" id="VZRB01000036">
    <property type="protein sequence ID" value="KAB1140894.1"/>
    <property type="molecule type" value="Genomic_DNA"/>
</dbReference>
<protein>
    <submittedName>
        <fullName evidence="6">Uncharacterized protein</fullName>
    </submittedName>
</protein>
<name>A0A6H9UQU9_9ACTN</name>
<feature type="transmembrane region" description="Helical" evidence="5">
    <location>
        <begin position="167"/>
        <end position="186"/>
    </location>
</feature>
<dbReference type="Proteomes" id="UP000442707">
    <property type="component" value="Unassembled WGS sequence"/>
</dbReference>
<dbReference type="GO" id="GO:0016765">
    <property type="term" value="F:transferase activity, transferring alkyl or aryl (other than methyl) groups"/>
    <property type="evidence" value="ECO:0007669"/>
    <property type="project" value="InterPro"/>
</dbReference>
<dbReference type="PANTHER" id="PTHR42723:SF1">
    <property type="entry name" value="CHLOROPHYLL SYNTHASE, CHLOROPLASTIC"/>
    <property type="match status" value="1"/>
</dbReference>
<comment type="subcellular location">
    <subcellularLocation>
        <location evidence="1">Membrane</location>
        <topology evidence="1">Multi-pass membrane protein</topology>
    </subcellularLocation>
</comment>
<dbReference type="AlphaFoldDB" id="A0A6H9UQU9"/>
<evidence type="ECO:0000313" key="7">
    <source>
        <dbReference type="Proteomes" id="UP000442707"/>
    </source>
</evidence>
<keyword evidence="7" id="KW-1185">Reference proteome</keyword>
<gene>
    <name evidence="6" type="ORF">F7R91_34145</name>
</gene>
<feature type="transmembrane region" description="Helical" evidence="5">
    <location>
        <begin position="240"/>
        <end position="261"/>
    </location>
</feature>
<keyword evidence="2 5" id="KW-0812">Transmembrane</keyword>
<keyword evidence="3 5" id="KW-1133">Transmembrane helix</keyword>
<feature type="transmembrane region" description="Helical" evidence="5">
    <location>
        <begin position="273"/>
        <end position="291"/>
    </location>
</feature>
<sequence length="292" mass="30152">MVHSASHSGTGQRIVAACSIVRPITCALAALSAACGGYIAADSPGVGRGRGVLAMVCMAGVMGVANAVNDIADLPADRIGKPWRPIASGRVDVRTARLVVLALVVLTLTIAAALGPAETLFASALLSLAFAYSYRLKDTILVGNLVVAVVSCGTLLFGALVCGGMPLRSWVAAGTVLLFVVGYEIVKTLQDRDADSKAGLRTLATVFEPGTSVAAYIAVAAVLCAAVCGMGAPVSSEPSLFLVCVAPFLIAPVCSCAYILWSWPDRDRSTARSLLILRLAWFPGLFSLTLLK</sequence>
<evidence type="ECO:0000256" key="4">
    <source>
        <dbReference type="ARBA" id="ARBA00023136"/>
    </source>
</evidence>
<evidence type="ECO:0000256" key="3">
    <source>
        <dbReference type="ARBA" id="ARBA00022989"/>
    </source>
</evidence>
<organism evidence="6 7">
    <name type="scientific">Streptomyces luteolifulvus</name>
    <dbReference type="NCBI Taxonomy" id="2615112"/>
    <lineage>
        <taxon>Bacteria</taxon>
        <taxon>Bacillati</taxon>
        <taxon>Actinomycetota</taxon>
        <taxon>Actinomycetes</taxon>
        <taxon>Kitasatosporales</taxon>
        <taxon>Streptomycetaceae</taxon>
        <taxon>Streptomyces</taxon>
    </lineage>
</organism>
<dbReference type="PANTHER" id="PTHR42723">
    <property type="entry name" value="CHLOROPHYLL SYNTHASE"/>
    <property type="match status" value="1"/>
</dbReference>
<feature type="transmembrane region" description="Helical" evidence="5">
    <location>
        <begin position="213"/>
        <end position="234"/>
    </location>
</feature>
<feature type="transmembrane region" description="Helical" evidence="5">
    <location>
        <begin position="52"/>
        <end position="74"/>
    </location>
</feature>
<dbReference type="Gene3D" id="1.20.120.1780">
    <property type="entry name" value="UbiA prenyltransferase"/>
    <property type="match status" value="1"/>
</dbReference>
<dbReference type="InterPro" id="IPR050475">
    <property type="entry name" value="Prenyltransferase_related"/>
</dbReference>
<feature type="transmembrane region" description="Helical" evidence="5">
    <location>
        <begin position="141"/>
        <end position="161"/>
    </location>
</feature>